<dbReference type="PANTHER" id="PTHR42765">
    <property type="entry name" value="SOLEUCYL-TRNA SYNTHETASE"/>
    <property type="match status" value="1"/>
</dbReference>
<comment type="domain">
    <text evidence="10">IleRS has two distinct active sites: one for aminoacylation and one for editing. The misactivated valine is translocated from the active site to the editing site, which sterically excludes the correctly activated isoleucine. The single editing site contains two valyl binding pockets, one specific for each substrate (Val-AMP or Val-tRNA(Ile)).</text>
</comment>
<evidence type="ECO:0000256" key="6">
    <source>
        <dbReference type="ARBA" id="ARBA00022917"/>
    </source>
</evidence>
<comment type="similarity">
    <text evidence="1 10">Belongs to the class-I aminoacyl-tRNA synthetase family. IleS type 1 subfamily.</text>
</comment>
<evidence type="ECO:0000259" key="13">
    <source>
        <dbReference type="Pfam" id="PF08264"/>
    </source>
</evidence>
<feature type="short sequence motif" description="'KMSKS' region" evidence="10">
    <location>
        <begin position="694"/>
        <end position="698"/>
    </location>
</feature>
<keyword evidence="6 10" id="KW-0648">Protein biosynthesis</keyword>
<dbReference type="PROSITE" id="PS00178">
    <property type="entry name" value="AA_TRNA_LIGASE_I"/>
    <property type="match status" value="1"/>
</dbReference>
<evidence type="ECO:0000256" key="2">
    <source>
        <dbReference type="ARBA" id="ARBA00022490"/>
    </source>
</evidence>
<evidence type="ECO:0000313" key="15">
    <source>
        <dbReference type="Proteomes" id="UP001218579"/>
    </source>
</evidence>
<dbReference type="Pfam" id="PF00133">
    <property type="entry name" value="tRNA-synt_1"/>
    <property type="match status" value="1"/>
</dbReference>
<dbReference type="CDD" id="cd07960">
    <property type="entry name" value="Anticodon_Ia_Ile_BEm"/>
    <property type="match status" value="1"/>
</dbReference>
<dbReference type="InterPro" id="IPR014729">
    <property type="entry name" value="Rossmann-like_a/b/a_fold"/>
</dbReference>
<feature type="binding site" evidence="10">
    <location>
        <position position="653"/>
    </location>
    <ligand>
        <name>L-isoleucyl-5'-AMP</name>
        <dbReference type="ChEBI" id="CHEBI:178002"/>
    </ligand>
</feature>
<keyword evidence="3 10" id="KW-0436">Ligase</keyword>
<dbReference type="InterPro" id="IPR002301">
    <property type="entry name" value="Ile-tRNA-ligase"/>
</dbReference>
<dbReference type="InterPro" id="IPR009080">
    <property type="entry name" value="tRNAsynth_Ia_anticodon-bd"/>
</dbReference>
<accession>A0ABT5HG99</accession>
<comment type="catalytic activity">
    <reaction evidence="9 10">
        <text>tRNA(Ile) + L-isoleucine + ATP = L-isoleucyl-tRNA(Ile) + AMP + diphosphate</text>
        <dbReference type="Rhea" id="RHEA:11060"/>
        <dbReference type="Rhea" id="RHEA-COMP:9666"/>
        <dbReference type="Rhea" id="RHEA-COMP:9695"/>
        <dbReference type="ChEBI" id="CHEBI:30616"/>
        <dbReference type="ChEBI" id="CHEBI:33019"/>
        <dbReference type="ChEBI" id="CHEBI:58045"/>
        <dbReference type="ChEBI" id="CHEBI:78442"/>
        <dbReference type="ChEBI" id="CHEBI:78528"/>
        <dbReference type="ChEBI" id="CHEBI:456215"/>
        <dbReference type="EC" id="6.1.1.5"/>
    </reaction>
</comment>
<dbReference type="Gene3D" id="1.10.730.20">
    <property type="match status" value="1"/>
</dbReference>
<evidence type="ECO:0000256" key="11">
    <source>
        <dbReference type="SAM" id="MobiDB-lite"/>
    </source>
</evidence>
<evidence type="ECO:0000256" key="9">
    <source>
        <dbReference type="ARBA" id="ARBA00048359"/>
    </source>
</evidence>
<comment type="subcellular location">
    <subcellularLocation>
        <location evidence="10">Cytoplasm</location>
    </subcellularLocation>
</comment>
<sequence length="1022" mass="114097">MASETDTTTETAARDYRETVFLPETDFPMRGGLPKAEPEMLKKWEAADLYNEVRKARQAKGAPLFVMHDGPPYANGNIHIGHALNKLLKDFVVRSKFLMGYDVDYVPGWDCHGLPIEWKIEEEFRAKGRKKGDVPAAEFRKACREYAAKWIDIQREEFKRLGGLGDWDNRYATMDFDTEAKVTEEFHKFMMSGQLYRGSKPVMWSPVERTALADAEVEYADHVSPTVWVKFPVKTLLPVEPSGEDGEVAASVAMLTEGGSTGGHAPSTASRSPSPVNGGGENTSVVIWTTTPWTIPANRAVSYNPKITYALYEVTEVASEESLGFAPWAKVGDRLIVAEKLAEGIRTAGNITAWTQVKSGVELEGVTLSHPLAALDEGYGFDVPMLAGDHVTDDAGTGFVHTAPGHGADDYLVWLKSGYSLDSIPDTVDPDGAYYPHVPLFAGLKVLETEGKKAGKFGDANKVVMEKLIEAGNLLARGRVEHSYPHSWRSKAPVIFRNTPQWFIRMDSALKERSVSATEKSLRETALSAIDQTAFYPAQGKNRIRSMVETRPDWLISRQRNWGTPLAMYVDKKTGEPLRDEAVNARIIDRIRDGGADAWFTLPDAEFLGNGYNPDDYEKITDILDVWFDSGSTHAFTLEGRENTRSPADLYLEGSDQHRGWFQSSLLESCGTRGHAPFKGVLTHGFVLDEQGEKMSKSKGNVVSPQDVAKESGVEILRLWVALSDYSEDLRIGKQILQTTVDAYRKLRNSIRYLLGALNGYTDAEQVAYKDMPSLERYILHRVHALDAQVRDAYGVYDFAGVIRPVADFASQTLSALYFDIRKDCLYCDRPDSVKRRATRTVLNILFERLTAWLGPIMSFTTEEAWSYRYPDASENVFRTLTPVPAEWHNEAEAARWEKIEHVLDVVTGALEEKRREKVIGAALEAAPHVYIDNDVLMAAFDGIDAAEVFRTSQAVLSNSMGPEHAFRLEDVKDVSVVVLLAHGQKCQRSWRILPEVGTDPRYPDLSHRDADAVAYWDKLHG</sequence>
<feature type="domain" description="Methionyl/Valyl/Leucyl/Isoleucyl-tRNA synthetase anticodon-binding" evidence="13">
    <location>
        <begin position="776"/>
        <end position="925"/>
    </location>
</feature>
<dbReference type="SUPFAM" id="SSF47323">
    <property type="entry name" value="Anticodon-binding domain of a subclass of class I aminoacyl-tRNA synthetases"/>
    <property type="match status" value="1"/>
</dbReference>
<dbReference type="Proteomes" id="UP001218579">
    <property type="component" value="Unassembled WGS sequence"/>
</dbReference>
<dbReference type="InterPro" id="IPR050081">
    <property type="entry name" value="Ile-tRNA_ligase"/>
</dbReference>
<keyword evidence="5 10" id="KW-0067">ATP-binding</keyword>
<keyword evidence="4 10" id="KW-0547">Nucleotide-binding</keyword>
<evidence type="ECO:0000256" key="3">
    <source>
        <dbReference type="ARBA" id="ARBA00022598"/>
    </source>
</evidence>
<dbReference type="HAMAP" id="MF_02002">
    <property type="entry name" value="Ile_tRNA_synth_type1"/>
    <property type="match status" value="1"/>
</dbReference>
<keyword evidence="7 10" id="KW-0030">Aminoacyl-tRNA synthetase</keyword>
<dbReference type="RefSeq" id="WP_272743595.1">
    <property type="nucleotide sequence ID" value="NZ_JAQQKV010000001.1"/>
</dbReference>
<comment type="caution">
    <text evidence="10">Lacks conserved residue(s) required for the propagation of feature annotation.</text>
</comment>
<evidence type="ECO:0000259" key="12">
    <source>
        <dbReference type="Pfam" id="PF00133"/>
    </source>
</evidence>
<feature type="short sequence motif" description="'HIGH' region" evidence="10">
    <location>
        <begin position="72"/>
        <end position="82"/>
    </location>
</feature>
<dbReference type="GO" id="GO:0004822">
    <property type="term" value="F:isoleucine-tRNA ligase activity"/>
    <property type="evidence" value="ECO:0007669"/>
    <property type="project" value="UniProtKB-EC"/>
</dbReference>
<dbReference type="InterPro" id="IPR023585">
    <property type="entry name" value="Ile-tRNA-ligase_type1"/>
</dbReference>
<dbReference type="Gene3D" id="3.90.740.10">
    <property type="entry name" value="Valyl/Leucyl/Isoleucyl-tRNA synthetase, editing domain"/>
    <property type="match status" value="1"/>
</dbReference>
<gene>
    <name evidence="10 14" type="primary">ileS</name>
    <name evidence="14" type="ORF">PQU98_04025</name>
</gene>
<feature type="region of interest" description="Disordered" evidence="11">
    <location>
        <begin position="257"/>
        <end position="281"/>
    </location>
</feature>
<comment type="subunit">
    <text evidence="10">Monomer.</text>
</comment>
<protein>
    <recommendedName>
        <fullName evidence="10">Isoleucine--tRNA ligase</fullName>
        <ecNumber evidence="10">6.1.1.5</ecNumber>
    </recommendedName>
    <alternativeName>
        <fullName evidence="10">Isoleucyl-tRNA synthetase</fullName>
        <shortName evidence="10">IleRS</shortName>
    </alternativeName>
</protein>
<dbReference type="InterPro" id="IPR002300">
    <property type="entry name" value="aa-tRNA-synth_Ia"/>
</dbReference>
<dbReference type="Gene3D" id="1.10.10.830">
    <property type="entry name" value="Ile-tRNA synthetase CP2 domain-like"/>
    <property type="match status" value="1"/>
</dbReference>
<evidence type="ECO:0000256" key="5">
    <source>
        <dbReference type="ARBA" id="ARBA00022840"/>
    </source>
</evidence>
<dbReference type="InterPro" id="IPR013155">
    <property type="entry name" value="M/V/L/I-tRNA-synth_anticd-bd"/>
</dbReference>
<reference evidence="14 15" key="1">
    <citation type="submission" date="2023-01" db="EMBL/GenBank/DDBJ databases">
        <title>Novel species of the genus Asticcacaulis isolated from rivers.</title>
        <authorList>
            <person name="Lu H."/>
        </authorList>
    </citation>
    <scope>NUCLEOTIDE SEQUENCE [LARGE SCALE GENOMIC DNA]</scope>
    <source>
        <strain evidence="14 15">LKC15W</strain>
    </source>
</reference>
<name>A0ABT5HG99_9CAUL</name>
<dbReference type="InterPro" id="IPR001412">
    <property type="entry name" value="aa-tRNA-synth_I_CS"/>
</dbReference>
<evidence type="ECO:0000256" key="4">
    <source>
        <dbReference type="ARBA" id="ARBA00022741"/>
    </source>
</evidence>
<proteinExistence type="inferred from homology"/>
<dbReference type="InterPro" id="IPR009008">
    <property type="entry name" value="Val/Leu/Ile-tRNA-synth_edit"/>
</dbReference>
<evidence type="ECO:0000256" key="7">
    <source>
        <dbReference type="ARBA" id="ARBA00023146"/>
    </source>
</evidence>
<dbReference type="PRINTS" id="PR00984">
    <property type="entry name" value="TRNASYNTHILE"/>
</dbReference>
<dbReference type="PANTHER" id="PTHR42765:SF1">
    <property type="entry name" value="ISOLEUCINE--TRNA LIGASE, MITOCHONDRIAL"/>
    <property type="match status" value="1"/>
</dbReference>
<dbReference type="Gene3D" id="3.40.50.620">
    <property type="entry name" value="HUPs"/>
    <property type="match status" value="2"/>
</dbReference>
<dbReference type="Pfam" id="PF08264">
    <property type="entry name" value="Anticodon_1"/>
    <property type="match status" value="1"/>
</dbReference>
<evidence type="ECO:0000256" key="10">
    <source>
        <dbReference type="HAMAP-Rule" id="MF_02002"/>
    </source>
</evidence>
<dbReference type="NCBIfam" id="TIGR00392">
    <property type="entry name" value="ileS"/>
    <property type="match status" value="1"/>
</dbReference>
<dbReference type="SUPFAM" id="SSF50677">
    <property type="entry name" value="ValRS/IleRS/LeuRS editing domain"/>
    <property type="match status" value="1"/>
</dbReference>
<evidence type="ECO:0000256" key="1">
    <source>
        <dbReference type="ARBA" id="ARBA00006887"/>
    </source>
</evidence>
<dbReference type="InterPro" id="IPR033708">
    <property type="entry name" value="Anticodon_Ile_BEm"/>
</dbReference>
<keyword evidence="15" id="KW-1185">Reference proteome</keyword>
<evidence type="ECO:0000256" key="8">
    <source>
        <dbReference type="ARBA" id="ARBA00025217"/>
    </source>
</evidence>
<feature type="binding site" evidence="10">
    <location>
        <position position="697"/>
    </location>
    <ligand>
        <name>ATP</name>
        <dbReference type="ChEBI" id="CHEBI:30616"/>
    </ligand>
</feature>
<organism evidence="14 15">
    <name type="scientific">Asticcacaulis machinosus</name>
    <dbReference type="NCBI Taxonomy" id="2984211"/>
    <lineage>
        <taxon>Bacteria</taxon>
        <taxon>Pseudomonadati</taxon>
        <taxon>Pseudomonadota</taxon>
        <taxon>Alphaproteobacteria</taxon>
        <taxon>Caulobacterales</taxon>
        <taxon>Caulobacteraceae</taxon>
        <taxon>Asticcacaulis</taxon>
    </lineage>
</organism>
<feature type="domain" description="Aminoacyl-tRNA synthetase class Ia" evidence="12">
    <location>
        <begin position="40"/>
        <end position="732"/>
    </location>
</feature>
<dbReference type="EMBL" id="JAQQKV010000001">
    <property type="protein sequence ID" value="MDC7675283.1"/>
    <property type="molecule type" value="Genomic_DNA"/>
</dbReference>
<dbReference type="SUPFAM" id="SSF52374">
    <property type="entry name" value="Nucleotidylyl transferase"/>
    <property type="match status" value="1"/>
</dbReference>
<keyword evidence="2 10" id="KW-0963">Cytoplasm</keyword>
<dbReference type="EC" id="6.1.1.5" evidence="10"/>
<comment type="caution">
    <text evidence="14">The sequence shown here is derived from an EMBL/GenBank/DDBJ whole genome shotgun (WGS) entry which is preliminary data.</text>
</comment>
<comment type="function">
    <text evidence="8 10">Catalyzes the attachment of isoleucine to tRNA(Ile). As IleRS can inadvertently accommodate and process structurally similar amino acids such as valine, to avoid such errors it has two additional distinct tRNA(Ile)-dependent editing activities. One activity is designated as 'pretransfer' editing and involves the hydrolysis of activated Val-AMP. The other activity is designated 'posttransfer' editing and involves deacylation of mischarged Val-tRNA(Ile).</text>
</comment>
<evidence type="ECO:0000313" key="14">
    <source>
        <dbReference type="EMBL" id="MDC7675283.1"/>
    </source>
</evidence>